<evidence type="ECO:0000256" key="1">
    <source>
        <dbReference type="SAM" id="MobiDB-lite"/>
    </source>
</evidence>
<keyword evidence="4" id="KW-1185">Reference proteome</keyword>
<keyword evidence="2" id="KW-1133">Transmembrane helix</keyword>
<organism evidence="3 4">
    <name type="scientific">Agaribacillus aureus</name>
    <dbReference type="NCBI Taxonomy" id="3051825"/>
    <lineage>
        <taxon>Bacteria</taxon>
        <taxon>Pseudomonadati</taxon>
        <taxon>Bacteroidota</taxon>
        <taxon>Cytophagia</taxon>
        <taxon>Cytophagales</taxon>
        <taxon>Splendidivirgaceae</taxon>
        <taxon>Agaribacillus</taxon>
    </lineage>
</organism>
<dbReference type="RefSeq" id="WP_346760995.1">
    <property type="nucleotide sequence ID" value="NZ_JAUJEB010000007.1"/>
</dbReference>
<dbReference type="EMBL" id="JAUJEB010000007">
    <property type="protein sequence ID" value="MDN5215657.1"/>
    <property type="molecule type" value="Genomic_DNA"/>
</dbReference>
<evidence type="ECO:0008006" key="5">
    <source>
        <dbReference type="Google" id="ProtNLM"/>
    </source>
</evidence>
<comment type="caution">
    <text evidence="3">The sequence shown here is derived from an EMBL/GenBank/DDBJ whole genome shotgun (WGS) entry which is preliminary data.</text>
</comment>
<keyword evidence="2" id="KW-0812">Transmembrane</keyword>
<gene>
    <name evidence="3" type="ORF">QQ020_26505</name>
</gene>
<protein>
    <recommendedName>
        <fullName evidence="5">DUF4834 domain-containing protein</fullName>
    </recommendedName>
</protein>
<feature type="region of interest" description="Disordered" evidence="1">
    <location>
        <begin position="32"/>
        <end position="79"/>
    </location>
</feature>
<proteinExistence type="predicted"/>
<keyword evidence="2" id="KW-0472">Membrane</keyword>
<dbReference type="Proteomes" id="UP001172083">
    <property type="component" value="Unassembled WGS sequence"/>
</dbReference>
<sequence>MTKGIFIIAIIGYLVYRLGRFLFKFLYLFSGDNGSQSSRTTFDEKRKPHGGNVSIDKVPNKTQTRKKYKGGEYVDYEEL</sequence>
<accession>A0ABT8LFB6</accession>
<reference evidence="3" key="1">
    <citation type="submission" date="2023-06" db="EMBL/GenBank/DDBJ databases">
        <title>Genomic of Agaribacillus aureum.</title>
        <authorList>
            <person name="Wang G."/>
        </authorList>
    </citation>
    <scope>NUCLEOTIDE SEQUENCE</scope>
    <source>
        <strain evidence="3">BMA12</strain>
    </source>
</reference>
<evidence type="ECO:0000256" key="2">
    <source>
        <dbReference type="SAM" id="Phobius"/>
    </source>
</evidence>
<feature type="transmembrane region" description="Helical" evidence="2">
    <location>
        <begin position="6"/>
        <end position="29"/>
    </location>
</feature>
<evidence type="ECO:0000313" key="3">
    <source>
        <dbReference type="EMBL" id="MDN5215657.1"/>
    </source>
</evidence>
<name>A0ABT8LFB6_9BACT</name>
<evidence type="ECO:0000313" key="4">
    <source>
        <dbReference type="Proteomes" id="UP001172083"/>
    </source>
</evidence>